<keyword evidence="9" id="KW-1185">Reference proteome</keyword>
<evidence type="ECO:0000256" key="6">
    <source>
        <dbReference type="PROSITE-ProRule" id="PRU00481"/>
    </source>
</evidence>
<dbReference type="InterPro" id="IPR001852">
    <property type="entry name" value="PdxS/SNZ"/>
</dbReference>
<comment type="similarity">
    <text evidence="6">Belongs to the PdxS/SNZ family.</text>
</comment>
<dbReference type="PANTHER" id="PTHR43766">
    <property type="entry name" value="TRYPTOPHAN--TRNA LIGASE, MITOCHONDRIAL"/>
    <property type="match status" value="1"/>
</dbReference>
<evidence type="ECO:0000256" key="5">
    <source>
        <dbReference type="ARBA" id="ARBA00023146"/>
    </source>
</evidence>
<dbReference type="GO" id="GO:0005524">
    <property type="term" value="F:ATP binding"/>
    <property type="evidence" value="ECO:0007669"/>
    <property type="project" value="UniProtKB-KW"/>
</dbReference>
<reference evidence="8 9" key="1">
    <citation type="journal article" date="2022" name="Nat. Plants">
        <title>Genomes of leafy and leafless Platanthera orchids illuminate the evolution of mycoheterotrophy.</title>
        <authorList>
            <person name="Li M.H."/>
            <person name="Liu K.W."/>
            <person name="Li Z."/>
            <person name="Lu H.C."/>
            <person name="Ye Q.L."/>
            <person name="Zhang D."/>
            <person name="Wang J.Y."/>
            <person name="Li Y.F."/>
            <person name="Zhong Z.M."/>
            <person name="Liu X."/>
            <person name="Yu X."/>
            <person name="Liu D.K."/>
            <person name="Tu X.D."/>
            <person name="Liu B."/>
            <person name="Hao Y."/>
            <person name="Liao X.Y."/>
            <person name="Jiang Y.T."/>
            <person name="Sun W.H."/>
            <person name="Chen J."/>
            <person name="Chen Y.Q."/>
            <person name="Ai Y."/>
            <person name="Zhai J.W."/>
            <person name="Wu S.S."/>
            <person name="Zhou Z."/>
            <person name="Hsiao Y.Y."/>
            <person name="Wu W.L."/>
            <person name="Chen Y.Y."/>
            <person name="Lin Y.F."/>
            <person name="Hsu J.L."/>
            <person name="Li C.Y."/>
            <person name="Wang Z.W."/>
            <person name="Zhao X."/>
            <person name="Zhong W.Y."/>
            <person name="Ma X.K."/>
            <person name="Ma L."/>
            <person name="Huang J."/>
            <person name="Chen G.Z."/>
            <person name="Huang M.Z."/>
            <person name="Huang L."/>
            <person name="Peng D.H."/>
            <person name="Luo Y.B."/>
            <person name="Zou S.Q."/>
            <person name="Chen S.P."/>
            <person name="Lan S."/>
            <person name="Tsai W.C."/>
            <person name="Van de Peer Y."/>
            <person name="Liu Z.J."/>
        </authorList>
    </citation>
    <scope>NUCLEOTIDE SEQUENCE [LARGE SCALE GENOMIC DNA]</scope>
    <source>
        <strain evidence="8">Lor287</strain>
    </source>
</reference>
<organism evidence="8 9">
    <name type="scientific">Platanthera zijinensis</name>
    <dbReference type="NCBI Taxonomy" id="2320716"/>
    <lineage>
        <taxon>Eukaryota</taxon>
        <taxon>Viridiplantae</taxon>
        <taxon>Streptophyta</taxon>
        <taxon>Embryophyta</taxon>
        <taxon>Tracheophyta</taxon>
        <taxon>Spermatophyta</taxon>
        <taxon>Magnoliopsida</taxon>
        <taxon>Liliopsida</taxon>
        <taxon>Asparagales</taxon>
        <taxon>Orchidaceae</taxon>
        <taxon>Orchidoideae</taxon>
        <taxon>Orchideae</taxon>
        <taxon>Orchidinae</taxon>
        <taxon>Platanthera</taxon>
    </lineage>
</organism>
<dbReference type="GO" id="GO:0042823">
    <property type="term" value="P:pyridoxal phosphate biosynthetic process"/>
    <property type="evidence" value="ECO:0007669"/>
    <property type="project" value="InterPro"/>
</dbReference>
<keyword evidence="5 7" id="KW-0030">Aminoacyl-tRNA synthetase</keyword>
<evidence type="ECO:0000313" key="9">
    <source>
        <dbReference type="Proteomes" id="UP001418222"/>
    </source>
</evidence>
<dbReference type="SUPFAM" id="SSF109604">
    <property type="entry name" value="HD-domain/PDEase-like"/>
    <property type="match status" value="1"/>
</dbReference>
<dbReference type="InterPro" id="IPR002305">
    <property type="entry name" value="aa-tRNA-synth_Ic"/>
</dbReference>
<keyword evidence="4 7" id="KW-0648">Protein biosynthesis</keyword>
<dbReference type="Gene3D" id="3.20.20.70">
    <property type="entry name" value="Aldolase class I"/>
    <property type="match status" value="1"/>
</dbReference>
<dbReference type="InterPro" id="IPR013785">
    <property type="entry name" value="Aldolase_TIM"/>
</dbReference>
<gene>
    <name evidence="8" type="primary">PDX1</name>
    <name evidence="8" type="ORF">KSP39_PZI018684</name>
</gene>
<evidence type="ECO:0000256" key="1">
    <source>
        <dbReference type="ARBA" id="ARBA00022598"/>
    </source>
</evidence>
<dbReference type="GO" id="GO:0005739">
    <property type="term" value="C:mitochondrion"/>
    <property type="evidence" value="ECO:0007669"/>
    <property type="project" value="TreeGrafter"/>
</dbReference>
<keyword evidence="1 7" id="KW-0436">Ligase</keyword>
<accession>A0AAP0FZN1</accession>
<proteinExistence type="inferred from homology"/>
<comment type="similarity">
    <text evidence="7">Belongs to the class-I aminoacyl-tRNA synthetase family.</text>
</comment>
<evidence type="ECO:0000256" key="3">
    <source>
        <dbReference type="ARBA" id="ARBA00022840"/>
    </source>
</evidence>
<dbReference type="PROSITE" id="PS51129">
    <property type="entry name" value="PDXS_SNZ_2"/>
    <property type="match status" value="1"/>
</dbReference>
<dbReference type="Pfam" id="PF13328">
    <property type="entry name" value="HD_4"/>
    <property type="match status" value="1"/>
</dbReference>
<protein>
    <submittedName>
        <fullName evidence="8">Pyridoxal biosynthesis protein PDX1</fullName>
    </submittedName>
</protein>
<dbReference type="EMBL" id="JBBWWQ010000016">
    <property type="protein sequence ID" value="KAK8926641.1"/>
    <property type="molecule type" value="Genomic_DNA"/>
</dbReference>
<dbReference type="InterPro" id="IPR050203">
    <property type="entry name" value="Trp-tRNA_synthetase"/>
</dbReference>
<evidence type="ECO:0000256" key="4">
    <source>
        <dbReference type="ARBA" id="ARBA00022917"/>
    </source>
</evidence>
<dbReference type="PANTHER" id="PTHR43766:SF1">
    <property type="entry name" value="TRYPTOPHAN--TRNA LIGASE, MITOCHONDRIAL"/>
    <property type="match status" value="1"/>
</dbReference>
<evidence type="ECO:0000256" key="2">
    <source>
        <dbReference type="ARBA" id="ARBA00022741"/>
    </source>
</evidence>
<keyword evidence="2 7" id="KW-0547">Nucleotide-binding</keyword>
<dbReference type="GO" id="GO:0006436">
    <property type="term" value="P:tryptophanyl-tRNA aminoacylation"/>
    <property type="evidence" value="ECO:0007669"/>
    <property type="project" value="TreeGrafter"/>
</dbReference>
<name>A0AAP0FZN1_9ASPA</name>
<dbReference type="Gene3D" id="1.10.240.10">
    <property type="entry name" value="Tyrosyl-Transfer RNA Synthetase"/>
    <property type="match status" value="1"/>
</dbReference>
<dbReference type="SUPFAM" id="SSF52374">
    <property type="entry name" value="Nucleotidylyl transferase"/>
    <property type="match status" value="1"/>
</dbReference>
<dbReference type="AlphaFoldDB" id="A0AAP0FZN1"/>
<evidence type="ECO:0000256" key="7">
    <source>
        <dbReference type="RuleBase" id="RU363036"/>
    </source>
</evidence>
<dbReference type="GO" id="GO:0004830">
    <property type="term" value="F:tryptophan-tRNA ligase activity"/>
    <property type="evidence" value="ECO:0007669"/>
    <property type="project" value="TreeGrafter"/>
</dbReference>
<comment type="caution">
    <text evidence="8">The sequence shown here is derived from an EMBL/GenBank/DDBJ whole genome shotgun (WGS) entry which is preliminary data.</text>
</comment>
<dbReference type="Proteomes" id="UP001418222">
    <property type="component" value="Unassembled WGS sequence"/>
</dbReference>
<keyword evidence="3 7" id="KW-0067">ATP-binding</keyword>
<dbReference type="Pfam" id="PF00579">
    <property type="entry name" value="tRNA-synt_1b"/>
    <property type="match status" value="1"/>
</dbReference>
<evidence type="ECO:0000313" key="8">
    <source>
        <dbReference type="EMBL" id="KAK8926641.1"/>
    </source>
</evidence>
<sequence>MGLEDGRNKMSKFDPCDSSRINLNDSAKQIYQKIKKAKSYHLTNISYDHAVRPEISNLIDIYASLAVNSDAFYGLVGAKIEDKNHTLMYSLNADTAWNEPCVCGKQSCTLNKIQEDWIKTQLKLIEDGMRPPIRIDPPVPLWSKHPDLNAYLLKPMFVIDPERQYDVNVTACACSSCNKVSKLSQLSKLARDNNTMSKTIETNRLHTMFLMMTDARVVLMKLADWLHNMMTSGDPARRARAIVQAVTHYFDPEILVDVSTGLGESMVGINLSDANVERFTSHSE</sequence>